<dbReference type="EMBL" id="OX459118">
    <property type="protein sequence ID" value="CAI9087252.1"/>
    <property type="molecule type" value="Genomic_DNA"/>
</dbReference>
<reference evidence="1" key="1">
    <citation type="submission" date="2023-03" db="EMBL/GenBank/DDBJ databases">
        <authorList>
            <person name="Julca I."/>
        </authorList>
    </citation>
    <scope>NUCLEOTIDE SEQUENCE</scope>
</reference>
<accession>A0AAV1BXJ1</accession>
<protein>
    <submittedName>
        <fullName evidence="1">OLC1v1021279C1</fullName>
    </submittedName>
</protein>
<keyword evidence="2" id="KW-1185">Reference proteome</keyword>
<dbReference type="AlphaFoldDB" id="A0AAV1BXJ1"/>
<name>A0AAV1BXJ1_OLDCO</name>
<organism evidence="1 2">
    <name type="scientific">Oldenlandia corymbosa var. corymbosa</name>
    <dbReference type="NCBI Taxonomy" id="529605"/>
    <lineage>
        <taxon>Eukaryota</taxon>
        <taxon>Viridiplantae</taxon>
        <taxon>Streptophyta</taxon>
        <taxon>Embryophyta</taxon>
        <taxon>Tracheophyta</taxon>
        <taxon>Spermatophyta</taxon>
        <taxon>Magnoliopsida</taxon>
        <taxon>eudicotyledons</taxon>
        <taxon>Gunneridae</taxon>
        <taxon>Pentapetalae</taxon>
        <taxon>asterids</taxon>
        <taxon>lamiids</taxon>
        <taxon>Gentianales</taxon>
        <taxon>Rubiaceae</taxon>
        <taxon>Rubioideae</taxon>
        <taxon>Spermacoceae</taxon>
        <taxon>Hedyotis-Oldenlandia complex</taxon>
        <taxon>Oldenlandia</taxon>
    </lineage>
</organism>
<gene>
    <name evidence="1" type="ORF">OLC1_LOCUS122</name>
</gene>
<evidence type="ECO:0000313" key="2">
    <source>
        <dbReference type="Proteomes" id="UP001161247"/>
    </source>
</evidence>
<dbReference type="Proteomes" id="UP001161247">
    <property type="component" value="Chromosome 1"/>
</dbReference>
<evidence type="ECO:0000313" key="1">
    <source>
        <dbReference type="EMBL" id="CAI9087252.1"/>
    </source>
</evidence>
<proteinExistence type="predicted"/>
<sequence>MSNSSQTMEIRDPGEREEKLPGIWFVSSSSGGGGFEICSDDVDRHEPATMMLPLTPPLATMPEKYYMDGSVSVGKEAAAARVAAARKAAFFQERVAMLARIRERRAQEAGPRKLPVVPRHRHYKSEKQSISNIPTFPLRDPILWKKYYKFYRR</sequence>